<dbReference type="Proteomes" id="UP000001646">
    <property type="component" value="Unplaced"/>
</dbReference>
<feature type="domain" description="Beta-defensin-like" evidence="1">
    <location>
        <begin position="21"/>
        <end position="55"/>
    </location>
</feature>
<proteinExistence type="predicted"/>
<sequence>SKQLQLLLACEFFLIIRDLYDTLECRNHQGRCRRHCFYNEEHIGTCTGGRQLCCK</sequence>
<dbReference type="GO" id="GO:0005576">
    <property type="term" value="C:extracellular region"/>
    <property type="evidence" value="ECO:0007669"/>
    <property type="project" value="InterPro"/>
</dbReference>
<dbReference type="InParanoid" id="A0A803THE1"/>
<dbReference type="GeneTree" id="ENSGT01050000246300"/>
<organism evidence="2 3">
    <name type="scientific">Anolis carolinensis</name>
    <name type="common">Green anole</name>
    <name type="synonym">American chameleon</name>
    <dbReference type="NCBI Taxonomy" id="28377"/>
    <lineage>
        <taxon>Eukaryota</taxon>
        <taxon>Metazoa</taxon>
        <taxon>Chordata</taxon>
        <taxon>Craniata</taxon>
        <taxon>Vertebrata</taxon>
        <taxon>Euteleostomi</taxon>
        <taxon>Lepidosauria</taxon>
        <taxon>Squamata</taxon>
        <taxon>Bifurcata</taxon>
        <taxon>Unidentata</taxon>
        <taxon>Episquamata</taxon>
        <taxon>Toxicofera</taxon>
        <taxon>Iguania</taxon>
        <taxon>Dactyloidae</taxon>
        <taxon>Anolis</taxon>
    </lineage>
</organism>
<reference evidence="2" key="2">
    <citation type="submission" date="2025-08" db="UniProtKB">
        <authorList>
            <consortium name="Ensembl"/>
        </authorList>
    </citation>
    <scope>IDENTIFICATION</scope>
</reference>
<name>A0A803THE1_ANOCA</name>
<accession>A0A803THE1</accession>
<protein>
    <recommendedName>
        <fullName evidence="1">Beta-defensin-like domain-containing protein</fullName>
    </recommendedName>
</protein>
<dbReference type="Pfam" id="PF00711">
    <property type="entry name" value="Defensin_beta"/>
    <property type="match status" value="1"/>
</dbReference>
<evidence type="ECO:0000313" key="3">
    <source>
        <dbReference type="Proteomes" id="UP000001646"/>
    </source>
</evidence>
<dbReference type="FunCoup" id="A0A803THE1">
    <property type="interactions" value="3"/>
</dbReference>
<dbReference type="AlphaFoldDB" id="A0A803THE1"/>
<reference evidence="2" key="3">
    <citation type="submission" date="2025-09" db="UniProtKB">
        <authorList>
            <consortium name="Ensembl"/>
        </authorList>
    </citation>
    <scope>IDENTIFICATION</scope>
</reference>
<evidence type="ECO:0000259" key="1">
    <source>
        <dbReference type="Pfam" id="PF00711"/>
    </source>
</evidence>
<reference evidence="2" key="1">
    <citation type="submission" date="2009-12" db="EMBL/GenBank/DDBJ databases">
        <title>The Genome Sequence of Anolis carolinensis (Green Anole Lizard).</title>
        <authorList>
            <consortium name="The Genome Sequencing Platform"/>
            <person name="Di Palma F."/>
            <person name="Alfoldi J."/>
            <person name="Heiman D."/>
            <person name="Young S."/>
            <person name="Grabherr M."/>
            <person name="Johnson J."/>
            <person name="Lander E.S."/>
            <person name="Lindblad-Toh K."/>
        </authorList>
    </citation>
    <scope>NUCLEOTIDE SEQUENCE [LARGE SCALE GENOMIC DNA]</scope>
    <source>
        <strain evidence="2">JBL SC #1</strain>
    </source>
</reference>
<dbReference type="InterPro" id="IPR001855">
    <property type="entry name" value="Defensin_beta-like"/>
</dbReference>
<dbReference type="SUPFAM" id="SSF57392">
    <property type="entry name" value="Defensin-like"/>
    <property type="match status" value="1"/>
</dbReference>
<dbReference type="Ensembl" id="ENSACAT00000036682.1">
    <property type="protein sequence ID" value="ENSACAP00000034631.1"/>
    <property type="gene ID" value="ENSACAG00000042529.1"/>
</dbReference>
<keyword evidence="3" id="KW-1185">Reference proteome</keyword>
<dbReference type="GO" id="GO:0006952">
    <property type="term" value="P:defense response"/>
    <property type="evidence" value="ECO:0007669"/>
    <property type="project" value="InterPro"/>
</dbReference>
<evidence type="ECO:0000313" key="2">
    <source>
        <dbReference type="Ensembl" id="ENSACAP00000034631.1"/>
    </source>
</evidence>